<protein>
    <submittedName>
        <fullName evidence="2">Uncharacterized protein</fullName>
    </submittedName>
</protein>
<dbReference type="KEGG" id="msv:Mesil_0333"/>
<reference evidence="2 3" key="1">
    <citation type="journal article" date="2010" name="Stand. Genomic Sci.">
        <title>Complete genome sequence of Meiothermus silvanus type strain (VI-R2).</title>
        <authorList>
            <person name="Sikorski J."/>
            <person name="Tindall B.J."/>
            <person name="Lowry S."/>
            <person name="Lucas S."/>
            <person name="Nolan M."/>
            <person name="Copeland A."/>
            <person name="Glavina Del Rio T."/>
            <person name="Tice H."/>
            <person name="Cheng J.F."/>
            <person name="Han C."/>
            <person name="Pitluck S."/>
            <person name="Liolios K."/>
            <person name="Ivanova N."/>
            <person name="Mavromatis K."/>
            <person name="Mikhailova N."/>
            <person name="Pati A."/>
            <person name="Goodwin L."/>
            <person name="Chen A."/>
            <person name="Palaniappan K."/>
            <person name="Land M."/>
            <person name="Hauser L."/>
            <person name="Chang Y.J."/>
            <person name="Jeffries C.D."/>
            <person name="Rohde M."/>
            <person name="Goker M."/>
            <person name="Woyke T."/>
            <person name="Bristow J."/>
            <person name="Eisen J.A."/>
            <person name="Markowitz V."/>
            <person name="Hugenholtz P."/>
            <person name="Kyrpides N.C."/>
            <person name="Klenk H.P."/>
            <person name="Lapidus A."/>
        </authorList>
    </citation>
    <scope>NUCLEOTIDE SEQUENCE [LARGE SCALE GENOMIC DNA]</scope>
    <source>
        <strain evidence="3">ATCC 700542 / DSM 9946 / VI-R2</strain>
    </source>
</reference>
<proteinExistence type="predicted"/>
<keyword evidence="1" id="KW-0812">Transmembrane</keyword>
<feature type="transmembrane region" description="Helical" evidence="1">
    <location>
        <begin position="45"/>
        <end position="68"/>
    </location>
</feature>
<evidence type="ECO:0000313" key="2">
    <source>
        <dbReference type="EMBL" id="ADH62274.1"/>
    </source>
</evidence>
<dbReference type="Proteomes" id="UP000001916">
    <property type="component" value="Chromosome"/>
</dbReference>
<keyword evidence="1" id="KW-0472">Membrane</keyword>
<evidence type="ECO:0000313" key="3">
    <source>
        <dbReference type="Proteomes" id="UP000001916"/>
    </source>
</evidence>
<accession>D7BI00</accession>
<dbReference type="RefSeq" id="WP_013156881.1">
    <property type="nucleotide sequence ID" value="NC_014212.1"/>
</dbReference>
<sequence>MTELTLILLRLALWLLPGVLGLLGVRAWVRGRGRVGQGLLLAGLVAALLVRPLPLGLVLLVLGALAGWPTGRRAPHQ</sequence>
<dbReference type="HOGENOM" id="CLU_189112_0_0_0"/>
<organism evidence="2 3">
    <name type="scientific">Allomeiothermus silvanus (strain ATCC 700542 / DSM 9946 / NBRC 106475 / NCIMB 13440 / VI-R2)</name>
    <name type="common">Thermus silvanus</name>
    <dbReference type="NCBI Taxonomy" id="526227"/>
    <lineage>
        <taxon>Bacteria</taxon>
        <taxon>Thermotogati</taxon>
        <taxon>Deinococcota</taxon>
        <taxon>Deinococci</taxon>
        <taxon>Thermales</taxon>
        <taxon>Thermaceae</taxon>
        <taxon>Allomeiothermus</taxon>
    </lineage>
</organism>
<dbReference type="EMBL" id="CP002042">
    <property type="protein sequence ID" value="ADH62274.1"/>
    <property type="molecule type" value="Genomic_DNA"/>
</dbReference>
<gene>
    <name evidence="2" type="ordered locus">Mesil_0333</name>
</gene>
<name>D7BI00_ALLS1</name>
<evidence type="ECO:0000256" key="1">
    <source>
        <dbReference type="SAM" id="Phobius"/>
    </source>
</evidence>
<keyword evidence="1" id="KW-1133">Transmembrane helix</keyword>
<dbReference type="AlphaFoldDB" id="D7BI00"/>
<keyword evidence="3" id="KW-1185">Reference proteome</keyword>
<dbReference type="STRING" id="526227.Mesil_0333"/>